<reference evidence="9 10" key="1">
    <citation type="submission" date="2017-07" db="EMBL/GenBank/DDBJ databases">
        <title>Draft genome sequence of aerobic hyperthermophilic archaea, Pyrobaculum aerophilum YKB31 and YKB32.</title>
        <authorList>
            <person name="Mochizuki T."/>
            <person name="Berliner A.J."/>
            <person name="Yoshida-Takashima Y."/>
            <person name="Takaki Y."/>
            <person name="Nunoura T."/>
            <person name="Takai K."/>
        </authorList>
    </citation>
    <scope>NUCLEOTIDE SEQUENCE [LARGE SCALE GENOMIC DNA]</scope>
    <source>
        <strain evidence="7 10">YKB31</strain>
        <strain evidence="8 9">YKB32</strain>
    </source>
</reference>
<gene>
    <name evidence="7" type="ORF">CGL51_13645</name>
    <name evidence="8" type="ORF">CGL52_03755</name>
</gene>
<dbReference type="Proteomes" id="UP000256877">
    <property type="component" value="Unassembled WGS sequence"/>
</dbReference>
<organism evidence="7 10">
    <name type="scientific">Pyrobaculum aerophilum</name>
    <dbReference type="NCBI Taxonomy" id="13773"/>
    <lineage>
        <taxon>Archaea</taxon>
        <taxon>Thermoproteota</taxon>
        <taxon>Thermoprotei</taxon>
        <taxon>Thermoproteales</taxon>
        <taxon>Thermoproteaceae</taxon>
        <taxon>Pyrobaculum</taxon>
    </lineage>
</organism>
<comment type="caution">
    <text evidence="7">The sequence shown here is derived from an EMBL/GenBank/DDBJ whole genome shotgun (WGS) entry which is preliminary data.</text>
</comment>
<evidence type="ECO:0000313" key="8">
    <source>
        <dbReference type="EMBL" id="RFA99304.1"/>
    </source>
</evidence>
<dbReference type="PROSITE" id="PS00573">
    <property type="entry name" value="PYRIDINE_REDOX_2"/>
    <property type="match status" value="1"/>
</dbReference>
<evidence type="ECO:0000256" key="5">
    <source>
        <dbReference type="ARBA" id="ARBA00023284"/>
    </source>
</evidence>
<dbReference type="Gene3D" id="3.50.50.60">
    <property type="entry name" value="FAD/NAD(P)-binding domain"/>
    <property type="match status" value="2"/>
</dbReference>
<protein>
    <submittedName>
        <fullName evidence="7">Thioredoxin reductase</fullName>
    </submittedName>
</protein>
<dbReference type="Pfam" id="PF07992">
    <property type="entry name" value="Pyr_redox_2"/>
    <property type="match status" value="1"/>
</dbReference>
<dbReference type="GO" id="GO:0016668">
    <property type="term" value="F:oxidoreductase activity, acting on a sulfur group of donors, NAD(P) as acceptor"/>
    <property type="evidence" value="ECO:0007669"/>
    <property type="project" value="UniProtKB-ARBA"/>
</dbReference>
<evidence type="ECO:0000259" key="6">
    <source>
        <dbReference type="Pfam" id="PF07992"/>
    </source>
</evidence>
<name>A0A371QUD3_9CREN</name>
<evidence type="ECO:0000313" key="7">
    <source>
        <dbReference type="EMBL" id="RFA93045.1"/>
    </source>
</evidence>
<dbReference type="SUPFAM" id="SSF51905">
    <property type="entry name" value="FAD/NAD(P)-binding domain"/>
    <property type="match status" value="1"/>
</dbReference>
<keyword evidence="2" id="KW-0274">FAD</keyword>
<dbReference type="InterPro" id="IPR050097">
    <property type="entry name" value="Ferredoxin-NADP_redctase_2"/>
</dbReference>
<dbReference type="PRINTS" id="PR00368">
    <property type="entry name" value="FADPNR"/>
</dbReference>
<dbReference type="PRINTS" id="PR00469">
    <property type="entry name" value="PNDRDTASEII"/>
</dbReference>
<dbReference type="EMBL" id="NMUF01000007">
    <property type="protein sequence ID" value="RFA99304.1"/>
    <property type="molecule type" value="Genomic_DNA"/>
</dbReference>
<feature type="domain" description="FAD/NAD(P)-binding" evidence="6">
    <location>
        <begin position="24"/>
        <end position="312"/>
    </location>
</feature>
<dbReference type="OrthoDB" id="27340at2157"/>
<dbReference type="EMBL" id="NMUE01000073">
    <property type="protein sequence ID" value="RFA93045.1"/>
    <property type="molecule type" value="Genomic_DNA"/>
</dbReference>
<dbReference type="InterPro" id="IPR008255">
    <property type="entry name" value="Pyr_nucl-diS_OxRdtase_2_AS"/>
</dbReference>
<dbReference type="Proteomes" id="UP000257123">
    <property type="component" value="Unassembled WGS sequence"/>
</dbReference>
<evidence type="ECO:0000313" key="9">
    <source>
        <dbReference type="Proteomes" id="UP000256877"/>
    </source>
</evidence>
<dbReference type="AlphaFoldDB" id="A0A371QUD3"/>
<accession>A0A371QUD3</accession>
<dbReference type="PANTHER" id="PTHR48105">
    <property type="entry name" value="THIOREDOXIN REDUCTASE 1-RELATED-RELATED"/>
    <property type="match status" value="1"/>
</dbReference>
<dbReference type="RefSeq" id="WP_116422101.1">
    <property type="nucleotide sequence ID" value="NZ_NMUE01000073.1"/>
</dbReference>
<dbReference type="InterPro" id="IPR023753">
    <property type="entry name" value="FAD/NAD-binding_dom"/>
</dbReference>
<proteinExistence type="predicted"/>
<keyword evidence="4" id="KW-1015">Disulfide bond</keyword>
<keyword evidence="3" id="KW-0560">Oxidoreductase</keyword>
<evidence type="ECO:0000256" key="1">
    <source>
        <dbReference type="ARBA" id="ARBA00022630"/>
    </source>
</evidence>
<keyword evidence="5" id="KW-0676">Redox-active center</keyword>
<evidence type="ECO:0000256" key="3">
    <source>
        <dbReference type="ARBA" id="ARBA00023002"/>
    </source>
</evidence>
<dbReference type="InterPro" id="IPR036188">
    <property type="entry name" value="FAD/NAD-bd_sf"/>
</dbReference>
<sequence length="329" mass="35811">MKLDLRRITLAQDVLEAVGSQLLDVIIVGGGPAGLAAAMYATRFGLNTLIITEEVGGQLTKAGLIEDYLGFRSVQGPELARVFESHVRKYGVSILLDKVEDIRRDGGSFVIKTENSGDFRSLTAIIAVGERRKKLGVPGEEEFNARGVSYCAPCDAPLFRDKVVAVVGGGDAAAQAALLLTNYASKIYLIHRRDRLRAQPHYQKLLNHEKIEILWNTIVKELRGDKALREAVIKRTDTGEEGVLKIDGFFIEIGAEPPAEFFKRIGLITTDDGYVKVNEAMETNIPGLFAAGDCTSAMPRGFKQIQIAAAHGATAAYSAYNYILKLRGG</sequence>
<evidence type="ECO:0000256" key="2">
    <source>
        <dbReference type="ARBA" id="ARBA00022827"/>
    </source>
</evidence>
<evidence type="ECO:0000256" key="4">
    <source>
        <dbReference type="ARBA" id="ARBA00023157"/>
    </source>
</evidence>
<keyword evidence="1" id="KW-0285">Flavoprotein</keyword>
<evidence type="ECO:0000313" key="10">
    <source>
        <dbReference type="Proteomes" id="UP000257123"/>
    </source>
</evidence>